<organism evidence="13 14">
    <name type="scientific">Methanolapillus africanus</name>
    <dbReference type="NCBI Taxonomy" id="3028297"/>
    <lineage>
        <taxon>Archaea</taxon>
        <taxon>Methanobacteriati</taxon>
        <taxon>Methanobacteriota</taxon>
        <taxon>Stenosarchaea group</taxon>
        <taxon>Methanomicrobia</taxon>
        <taxon>Methanosarcinales</taxon>
        <taxon>Methanosarcinaceae</taxon>
        <taxon>Methanolapillus</taxon>
    </lineage>
</organism>
<dbReference type="AlphaFoldDB" id="A0AAE4MID5"/>
<dbReference type="InterPro" id="IPR002316">
    <property type="entry name" value="Pro-tRNA-ligase_IIa"/>
</dbReference>
<evidence type="ECO:0000256" key="4">
    <source>
        <dbReference type="ARBA" id="ARBA00022741"/>
    </source>
</evidence>
<evidence type="ECO:0000256" key="5">
    <source>
        <dbReference type="ARBA" id="ARBA00022840"/>
    </source>
</evidence>
<evidence type="ECO:0000256" key="6">
    <source>
        <dbReference type="ARBA" id="ARBA00022917"/>
    </source>
</evidence>
<dbReference type="InterPro" id="IPR045864">
    <property type="entry name" value="aa-tRNA-synth_II/BPL/LPL"/>
</dbReference>
<evidence type="ECO:0000256" key="8">
    <source>
        <dbReference type="ARBA" id="ARBA00047671"/>
    </source>
</evidence>
<proteinExistence type="inferred from homology"/>
<comment type="caution">
    <text evidence="13">The sequence shown here is derived from an EMBL/GenBank/DDBJ whole genome shotgun (WGS) entry which is preliminary data.</text>
</comment>
<comment type="subunit">
    <text evidence="10">Homodimer.</text>
</comment>
<dbReference type="EMBL" id="JAWDKD010000018">
    <property type="protein sequence ID" value="MDV0447135.1"/>
    <property type="molecule type" value="Genomic_DNA"/>
</dbReference>
<reference evidence="13" key="1">
    <citation type="submission" date="2023-06" db="EMBL/GenBank/DDBJ databases">
        <title>Genome sequence of Methanosarcinaceae archaeon Ag5.</title>
        <authorList>
            <person name="Protasov E."/>
            <person name="Platt K."/>
            <person name="Poehlein A."/>
            <person name="Daniel R."/>
            <person name="Brune A."/>
        </authorList>
    </citation>
    <scope>NUCLEOTIDE SEQUENCE</scope>
    <source>
        <strain evidence="13">Ag5</strain>
    </source>
</reference>
<keyword evidence="4 10" id="KW-0547">Nucleotide-binding</keyword>
<dbReference type="InterPro" id="IPR004154">
    <property type="entry name" value="Anticodon-bd"/>
</dbReference>
<sequence length="491" mass="55062">MANTGNEKGNAKQAETEKEAVLPPKSNFSEWFNTIIDIGKIMDVRYPVKGLYVWYPFGFGIRKRVYSIIRDVLDNSGHEETLFPLLIPENEFMKEAEHIKGFENEVYWVTRGGMSPLDVNLALRPTSETAIYPMYKLWVRSHADLPIKLYQVVNTFRYETKHTRPLIRLREITSFKEAHTVHATWDEAKAQVDEAVMLYTDIYRQISIPVLISQRPDWDKFPGGDYTIALDAVMPDGKTLQIGTAHHLGTNFAKTYDITYENENGEQVLANQTCYGISERSIAALISLHGDDKGLVLPPVAAPIQVVVIPVLFKQGAEEVMAACNTVVDSLKKAGIRVETDASDLRPGAKYYKWELKGVCLRIEIGPKDIEKKQAVLVRRDTGQKEFAPLDNIVGEVTARLSAMGNDLYTAAEKRQNDFILPCQTLEEVKEAIQTGVATIPWCAEEVCGKKMEEEIGAKILGIPTKQDGVAGICPVCQNKTSKIVYVARTY</sequence>
<comment type="similarity">
    <text evidence="9 10">Belongs to the class-II aminoacyl-tRNA synthetase family. ProS type 3 subfamily.</text>
</comment>
<evidence type="ECO:0000256" key="10">
    <source>
        <dbReference type="HAMAP-Rule" id="MF_01571"/>
    </source>
</evidence>
<dbReference type="PANTHER" id="PTHR43382">
    <property type="entry name" value="PROLYL-TRNA SYNTHETASE"/>
    <property type="match status" value="1"/>
</dbReference>
<dbReference type="InterPro" id="IPR006195">
    <property type="entry name" value="aa-tRNA-synth_II"/>
</dbReference>
<dbReference type="Pfam" id="PF00587">
    <property type="entry name" value="tRNA-synt_2b"/>
    <property type="match status" value="1"/>
</dbReference>
<evidence type="ECO:0000313" key="13">
    <source>
        <dbReference type="EMBL" id="MDV0447135.1"/>
    </source>
</evidence>
<dbReference type="Proteomes" id="UP001271789">
    <property type="component" value="Unassembled WGS sequence"/>
</dbReference>
<dbReference type="InterPro" id="IPR004499">
    <property type="entry name" value="Pro-tRNA-ligase_IIa_arc-type"/>
</dbReference>
<dbReference type="InterPro" id="IPR036621">
    <property type="entry name" value="Anticodon-bd_dom_sf"/>
</dbReference>
<keyword evidence="5 10" id="KW-0067">ATP-binding</keyword>
<gene>
    <name evidence="10 13" type="primary">proS</name>
    <name evidence="13" type="ORF">MsAg5_10100</name>
</gene>
<comment type="catalytic activity">
    <reaction evidence="8 10">
        <text>tRNA(Pro) + L-proline + ATP = L-prolyl-tRNA(Pro) + AMP + diphosphate</text>
        <dbReference type="Rhea" id="RHEA:14305"/>
        <dbReference type="Rhea" id="RHEA-COMP:9700"/>
        <dbReference type="Rhea" id="RHEA-COMP:9702"/>
        <dbReference type="ChEBI" id="CHEBI:30616"/>
        <dbReference type="ChEBI" id="CHEBI:33019"/>
        <dbReference type="ChEBI" id="CHEBI:60039"/>
        <dbReference type="ChEBI" id="CHEBI:78442"/>
        <dbReference type="ChEBI" id="CHEBI:78532"/>
        <dbReference type="ChEBI" id="CHEBI:456215"/>
        <dbReference type="EC" id="6.1.1.15"/>
    </reaction>
</comment>
<comment type="subcellular location">
    <subcellularLocation>
        <location evidence="1 10">Cytoplasm</location>
    </subcellularLocation>
</comment>
<dbReference type="Pfam" id="PF09180">
    <property type="entry name" value="ProRS-C_1"/>
    <property type="match status" value="1"/>
</dbReference>
<dbReference type="SUPFAM" id="SSF52954">
    <property type="entry name" value="Class II aaRS ABD-related"/>
    <property type="match status" value="1"/>
</dbReference>
<dbReference type="GO" id="GO:0005737">
    <property type="term" value="C:cytoplasm"/>
    <property type="evidence" value="ECO:0007669"/>
    <property type="project" value="UniProtKB-SubCell"/>
</dbReference>
<evidence type="ECO:0000256" key="7">
    <source>
        <dbReference type="ARBA" id="ARBA00023146"/>
    </source>
</evidence>
<dbReference type="InterPro" id="IPR016061">
    <property type="entry name" value="Pro-tRNA_ligase_II_C"/>
</dbReference>
<accession>A0AAE4MID5</accession>
<keyword evidence="14" id="KW-1185">Reference proteome</keyword>
<dbReference type="GO" id="GO:0005524">
    <property type="term" value="F:ATP binding"/>
    <property type="evidence" value="ECO:0007669"/>
    <property type="project" value="UniProtKB-UniRule"/>
</dbReference>
<evidence type="ECO:0000256" key="2">
    <source>
        <dbReference type="ARBA" id="ARBA00022490"/>
    </source>
</evidence>
<dbReference type="InterPro" id="IPR033721">
    <property type="entry name" value="ProRS_core_arch_euk"/>
</dbReference>
<dbReference type="NCBIfam" id="TIGR00408">
    <property type="entry name" value="proS_fam_I"/>
    <property type="match status" value="1"/>
</dbReference>
<evidence type="ECO:0000256" key="9">
    <source>
        <dbReference type="ARBA" id="ARBA00060806"/>
    </source>
</evidence>
<dbReference type="InterPro" id="IPR002314">
    <property type="entry name" value="aa-tRNA-synt_IIb"/>
</dbReference>
<name>A0AAE4MID5_9EURY</name>
<dbReference type="CDD" id="cd00862">
    <property type="entry name" value="ProRS_anticodon_zinc"/>
    <property type="match status" value="1"/>
</dbReference>
<dbReference type="SUPFAM" id="SSF64586">
    <property type="entry name" value="C-terminal domain of ProRS"/>
    <property type="match status" value="1"/>
</dbReference>
<keyword evidence="3 10" id="KW-0436">Ligase</keyword>
<dbReference type="EC" id="6.1.1.15" evidence="10"/>
<dbReference type="Pfam" id="PF03129">
    <property type="entry name" value="HGTP_anticodon"/>
    <property type="match status" value="1"/>
</dbReference>
<evidence type="ECO:0000259" key="12">
    <source>
        <dbReference type="PROSITE" id="PS50862"/>
    </source>
</evidence>
<dbReference type="PRINTS" id="PR01046">
    <property type="entry name" value="TRNASYNTHPRO"/>
</dbReference>
<comment type="domain">
    <text evidence="10">Consists of three domains: the N-terminal catalytic domain, the anticodon-binding domain and the C-terminal extension.</text>
</comment>
<dbReference type="RefSeq" id="WP_338099551.1">
    <property type="nucleotide sequence ID" value="NZ_JAWDKD010000018.1"/>
</dbReference>
<dbReference type="GO" id="GO:0004827">
    <property type="term" value="F:proline-tRNA ligase activity"/>
    <property type="evidence" value="ECO:0007669"/>
    <property type="project" value="UniProtKB-UniRule"/>
</dbReference>
<dbReference type="PANTHER" id="PTHR43382:SF2">
    <property type="entry name" value="BIFUNCTIONAL GLUTAMATE_PROLINE--TRNA LIGASE"/>
    <property type="match status" value="1"/>
</dbReference>
<dbReference type="Gene3D" id="3.30.110.30">
    <property type="entry name" value="C-terminal domain of ProRS"/>
    <property type="match status" value="1"/>
</dbReference>
<evidence type="ECO:0000256" key="1">
    <source>
        <dbReference type="ARBA" id="ARBA00004496"/>
    </source>
</evidence>
<dbReference type="HAMAP" id="MF_01571">
    <property type="entry name" value="Pro_tRNA_synth_type3"/>
    <property type="match status" value="1"/>
</dbReference>
<comment type="function">
    <text evidence="10">Catalyzes the attachment of proline to tRNA(Pro) in a two-step reaction: proline is first activated by ATP to form Pro-AMP and then transferred to the acceptor end of tRNA(Pro).</text>
</comment>
<dbReference type="SMART" id="SM00946">
    <property type="entry name" value="ProRS-C_1"/>
    <property type="match status" value="1"/>
</dbReference>
<feature type="region of interest" description="Disordered" evidence="11">
    <location>
        <begin position="1"/>
        <end position="21"/>
    </location>
</feature>
<keyword evidence="6 10" id="KW-0648">Protein biosynthesis</keyword>
<evidence type="ECO:0000256" key="11">
    <source>
        <dbReference type="SAM" id="MobiDB-lite"/>
    </source>
</evidence>
<dbReference type="CDD" id="cd00778">
    <property type="entry name" value="ProRS_core_arch_euk"/>
    <property type="match status" value="1"/>
</dbReference>
<evidence type="ECO:0000256" key="3">
    <source>
        <dbReference type="ARBA" id="ARBA00022598"/>
    </source>
</evidence>
<dbReference type="FunFam" id="3.30.930.10:FF:000037">
    <property type="entry name" value="Proline--tRNA ligase"/>
    <property type="match status" value="1"/>
</dbReference>
<dbReference type="Gene3D" id="3.40.50.800">
    <property type="entry name" value="Anticodon-binding domain"/>
    <property type="match status" value="1"/>
</dbReference>
<dbReference type="GO" id="GO:0006433">
    <property type="term" value="P:prolyl-tRNA aminoacylation"/>
    <property type="evidence" value="ECO:0007669"/>
    <property type="project" value="UniProtKB-UniRule"/>
</dbReference>
<keyword evidence="2 10" id="KW-0963">Cytoplasm</keyword>
<dbReference type="InterPro" id="IPR017449">
    <property type="entry name" value="Pro-tRNA_synth_II"/>
</dbReference>
<dbReference type="SUPFAM" id="SSF55681">
    <property type="entry name" value="Class II aaRS and biotin synthetases"/>
    <property type="match status" value="1"/>
</dbReference>
<dbReference type="GO" id="GO:0017101">
    <property type="term" value="C:aminoacyl-tRNA synthetase multienzyme complex"/>
    <property type="evidence" value="ECO:0007669"/>
    <property type="project" value="TreeGrafter"/>
</dbReference>
<keyword evidence="7 10" id="KW-0030">Aminoacyl-tRNA synthetase</keyword>
<dbReference type="Gene3D" id="3.30.930.10">
    <property type="entry name" value="Bira Bifunctional Protein, Domain 2"/>
    <property type="match status" value="1"/>
</dbReference>
<protein>
    <recommendedName>
        <fullName evidence="10">Proline--tRNA ligase</fullName>
        <ecNumber evidence="10">6.1.1.15</ecNumber>
    </recommendedName>
    <alternativeName>
        <fullName evidence="10">Prolyl-tRNA synthetase</fullName>
        <shortName evidence="10">ProRS</shortName>
    </alternativeName>
</protein>
<dbReference type="FunFam" id="3.40.50.800:FF:000005">
    <property type="entry name" value="bifunctional glutamate/proline--tRNA ligase"/>
    <property type="match status" value="1"/>
</dbReference>
<dbReference type="PROSITE" id="PS50862">
    <property type="entry name" value="AA_TRNA_LIGASE_II"/>
    <property type="match status" value="1"/>
</dbReference>
<feature type="domain" description="Aminoacyl-transfer RNA synthetases class-II family profile" evidence="12">
    <location>
        <begin position="50"/>
        <end position="298"/>
    </location>
</feature>
<evidence type="ECO:0000313" key="14">
    <source>
        <dbReference type="Proteomes" id="UP001271789"/>
    </source>
</evidence>